<keyword evidence="2" id="KW-1185">Reference proteome</keyword>
<evidence type="ECO:0000313" key="1">
    <source>
        <dbReference type="EMBL" id="GIF75655.1"/>
    </source>
</evidence>
<accession>A0ABQ4CWL1</accession>
<comment type="caution">
    <text evidence="1">The sequence shown here is derived from an EMBL/GenBank/DDBJ whole genome shotgun (WGS) entry which is preliminary data.</text>
</comment>
<protein>
    <submittedName>
        <fullName evidence="1">Uncharacterized protein</fullName>
    </submittedName>
</protein>
<sequence>MNDQPDPTALPSRVTSAAHQAAELLFAALSPDMSARPRPEIEALWFAAKLLAAAAGDLDSPDKPVDEQRRERWEEVTSNAAYITDKALTVAAEGLSLERAGDRLGNLDAIEQDVATTARAYAGVVELTPPDFMNTGRLLTVTIRPDLRRSVSVTATRGADPMPRQHSAATLLRTAHHLHQLGSALGELVLEPAADGIPMCGPAAHKVTCQICGRTVGADVARTIELATPSSRNLTVCSTTCARAANAGEYAETDHR</sequence>
<name>A0ABQ4CWL1_9ACTN</name>
<dbReference type="RefSeq" id="WP_203716510.1">
    <property type="nucleotide sequence ID" value="NZ_BONE01000046.1"/>
</dbReference>
<dbReference type="EMBL" id="BONE01000046">
    <property type="protein sequence ID" value="GIF75655.1"/>
    <property type="molecule type" value="Genomic_DNA"/>
</dbReference>
<gene>
    <name evidence="1" type="ORF">Asi02nite_51730</name>
</gene>
<proteinExistence type="predicted"/>
<organism evidence="1 2">
    <name type="scientific">Asanoa siamensis</name>
    <dbReference type="NCBI Taxonomy" id="926357"/>
    <lineage>
        <taxon>Bacteria</taxon>
        <taxon>Bacillati</taxon>
        <taxon>Actinomycetota</taxon>
        <taxon>Actinomycetes</taxon>
        <taxon>Micromonosporales</taxon>
        <taxon>Micromonosporaceae</taxon>
        <taxon>Asanoa</taxon>
    </lineage>
</organism>
<evidence type="ECO:0000313" key="2">
    <source>
        <dbReference type="Proteomes" id="UP000604117"/>
    </source>
</evidence>
<reference evidence="1 2" key="1">
    <citation type="submission" date="2021-01" db="EMBL/GenBank/DDBJ databases">
        <title>Whole genome shotgun sequence of Asanoa siamensis NBRC 107932.</title>
        <authorList>
            <person name="Komaki H."/>
            <person name="Tamura T."/>
        </authorList>
    </citation>
    <scope>NUCLEOTIDE SEQUENCE [LARGE SCALE GENOMIC DNA]</scope>
    <source>
        <strain evidence="1 2">NBRC 107932</strain>
    </source>
</reference>
<dbReference type="Proteomes" id="UP000604117">
    <property type="component" value="Unassembled WGS sequence"/>
</dbReference>